<dbReference type="PANTHER" id="PTHR37953">
    <property type="entry name" value="UPF0127 PROTEIN MJ1496"/>
    <property type="match status" value="1"/>
</dbReference>
<dbReference type="AlphaFoldDB" id="A0A368NWH2"/>
<evidence type="ECO:0000313" key="2">
    <source>
        <dbReference type="EMBL" id="MVA55662.1"/>
    </source>
</evidence>
<dbReference type="InterPro" id="IPR003795">
    <property type="entry name" value="DUF192"/>
</dbReference>
<sequence>MGMLVFYRSAFWALFFYIALTLSPAMAEQFLKGPAVIQTPTGQQIRLKMEYAISVAQREQGLMGRTKLGTNEGMVFDFGDSRNVVMWMKNTPLPLDMLFIDEKGLVTGIAARTKPYSEDLIPSPGPVRYVIELNGGRAQALGIGPGSMVIQGIAPPP</sequence>
<dbReference type="Proteomes" id="UP000440716">
    <property type="component" value="Unassembled WGS sequence"/>
</dbReference>
<dbReference type="OrthoDB" id="9808290at2"/>
<evidence type="ECO:0000313" key="1">
    <source>
        <dbReference type="EMBL" id="KAA3526710.1"/>
    </source>
</evidence>
<protein>
    <submittedName>
        <fullName evidence="1">DUF192 domain-containing protein</fullName>
    </submittedName>
</protein>
<proteinExistence type="predicted"/>
<gene>
    <name evidence="1" type="ORF">DXT89_15250</name>
    <name evidence="2" type="ORF">GOZ88_05990</name>
</gene>
<reference evidence="1 3" key="1">
    <citation type="submission" date="2018-08" db="EMBL/GenBank/DDBJ databases">
        <title>Genome sequencing of Agrobacterium vitis strain ICMP 10754.</title>
        <authorList>
            <person name="Visnovsky S.B."/>
            <person name="Pitman A.R."/>
        </authorList>
    </citation>
    <scope>NUCLEOTIDE SEQUENCE [LARGE SCALE GENOMIC DNA]</scope>
    <source>
        <strain evidence="1 3">ICMP 10754</strain>
    </source>
</reference>
<dbReference type="EMBL" id="QUSG01000007">
    <property type="protein sequence ID" value="KAA3526710.1"/>
    <property type="molecule type" value="Genomic_DNA"/>
</dbReference>
<name>A0A368NWH2_AGRVI</name>
<accession>A0A368NWH2</accession>
<reference evidence="2 4" key="2">
    <citation type="submission" date="2019-12" db="EMBL/GenBank/DDBJ databases">
        <title>Whole-genome sequencing of Allorhizobium vitis.</title>
        <authorList>
            <person name="Gan H.M."/>
            <person name="Szegedi E."/>
            <person name="Burr T."/>
            <person name="Savka M.A."/>
        </authorList>
    </citation>
    <scope>NUCLEOTIDE SEQUENCE [LARGE SCALE GENOMIC DNA]</scope>
    <source>
        <strain evidence="2 4">CG415</strain>
    </source>
</reference>
<organism evidence="1 3">
    <name type="scientific">Agrobacterium vitis</name>
    <name type="common">Rhizobium vitis</name>
    <dbReference type="NCBI Taxonomy" id="373"/>
    <lineage>
        <taxon>Bacteria</taxon>
        <taxon>Pseudomonadati</taxon>
        <taxon>Pseudomonadota</taxon>
        <taxon>Alphaproteobacteria</taxon>
        <taxon>Hyphomicrobiales</taxon>
        <taxon>Rhizobiaceae</taxon>
        <taxon>Rhizobium/Agrobacterium group</taxon>
        <taxon>Agrobacterium</taxon>
    </lineage>
</organism>
<evidence type="ECO:0000313" key="4">
    <source>
        <dbReference type="Proteomes" id="UP000440716"/>
    </source>
</evidence>
<evidence type="ECO:0000313" key="3">
    <source>
        <dbReference type="Proteomes" id="UP000436911"/>
    </source>
</evidence>
<dbReference type="Gene3D" id="2.60.120.1140">
    <property type="entry name" value="Protein of unknown function DUF192"/>
    <property type="match status" value="1"/>
</dbReference>
<dbReference type="Proteomes" id="UP000436911">
    <property type="component" value="Unassembled WGS sequence"/>
</dbReference>
<dbReference type="EMBL" id="WPHU01000002">
    <property type="protein sequence ID" value="MVA55662.1"/>
    <property type="molecule type" value="Genomic_DNA"/>
</dbReference>
<comment type="caution">
    <text evidence="1">The sequence shown here is derived from an EMBL/GenBank/DDBJ whole genome shotgun (WGS) entry which is preliminary data.</text>
</comment>
<dbReference type="PANTHER" id="PTHR37953:SF1">
    <property type="entry name" value="UPF0127 PROTEIN MJ1496"/>
    <property type="match status" value="1"/>
</dbReference>
<dbReference type="InterPro" id="IPR038695">
    <property type="entry name" value="Saro_0823-like_sf"/>
</dbReference>
<dbReference type="Pfam" id="PF02643">
    <property type="entry name" value="DUF192"/>
    <property type="match status" value="1"/>
</dbReference>